<protein>
    <recommendedName>
        <fullName evidence="7">Heat shock 70 kDa protein 12A</fullName>
    </recommendedName>
</protein>
<dbReference type="EMBL" id="RCHS01002599">
    <property type="protein sequence ID" value="RMX46684.1"/>
    <property type="molecule type" value="Genomic_DNA"/>
</dbReference>
<dbReference type="STRING" id="46731.A0A3M6TZH6"/>
<dbReference type="GO" id="GO:0140662">
    <property type="term" value="F:ATP-dependent protein folding chaperone"/>
    <property type="evidence" value="ECO:0007669"/>
    <property type="project" value="InterPro"/>
</dbReference>
<dbReference type="Pfam" id="PF00012">
    <property type="entry name" value="HSP70"/>
    <property type="match status" value="1"/>
</dbReference>
<gene>
    <name evidence="5" type="ORF">pdam_00025051</name>
</gene>
<keyword evidence="2" id="KW-0547">Nucleotide-binding</keyword>
<dbReference type="CDD" id="cd10229">
    <property type="entry name" value="ASKHA_NBD_HSP70_HSPA12"/>
    <property type="match status" value="1"/>
</dbReference>
<feature type="transmembrane region" description="Helical" evidence="4">
    <location>
        <begin position="20"/>
        <end position="41"/>
    </location>
</feature>
<proteinExistence type="inferred from homology"/>
<dbReference type="InterPro" id="IPR013126">
    <property type="entry name" value="Hsp_70_fam"/>
</dbReference>
<keyword evidence="6" id="KW-1185">Reference proteome</keyword>
<evidence type="ECO:0000313" key="6">
    <source>
        <dbReference type="Proteomes" id="UP000275408"/>
    </source>
</evidence>
<keyword evidence="3" id="KW-0067">ATP-binding</keyword>
<dbReference type="GO" id="GO:0005524">
    <property type="term" value="F:ATP binding"/>
    <property type="evidence" value="ECO:0007669"/>
    <property type="project" value="UniProtKB-KW"/>
</dbReference>
<dbReference type="InterPro" id="IPR043129">
    <property type="entry name" value="ATPase_NBD"/>
</dbReference>
<reference evidence="5 6" key="1">
    <citation type="journal article" date="2018" name="Sci. Rep.">
        <title>Comparative analysis of the Pocillopora damicornis genome highlights role of immune system in coral evolution.</title>
        <authorList>
            <person name="Cunning R."/>
            <person name="Bay R.A."/>
            <person name="Gillette P."/>
            <person name="Baker A.C."/>
            <person name="Traylor-Knowles N."/>
        </authorList>
    </citation>
    <scope>NUCLEOTIDE SEQUENCE [LARGE SCALE GENOMIC DNA]</scope>
    <source>
        <strain evidence="5">RSMAS</strain>
        <tissue evidence="5">Whole animal</tissue>
    </source>
</reference>
<evidence type="ECO:0000256" key="4">
    <source>
        <dbReference type="SAM" id="Phobius"/>
    </source>
</evidence>
<dbReference type="SUPFAM" id="SSF53067">
    <property type="entry name" value="Actin-like ATPase domain"/>
    <property type="match status" value="3"/>
</dbReference>
<evidence type="ECO:0000256" key="1">
    <source>
        <dbReference type="ARBA" id="ARBA00007381"/>
    </source>
</evidence>
<evidence type="ECO:0008006" key="7">
    <source>
        <dbReference type="Google" id="ProtNLM"/>
    </source>
</evidence>
<organism evidence="5 6">
    <name type="scientific">Pocillopora damicornis</name>
    <name type="common">Cauliflower coral</name>
    <name type="synonym">Millepora damicornis</name>
    <dbReference type="NCBI Taxonomy" id="46731"/>
    <lineage>
        <taxon>Eukaryota</taxon>
        <taxon>Metazoa</taxon>
        <taxon>Cnidaria</taxon>
        <taxon>Anthozoa</taxon>
        <taxon>Hexacorallia</taxon>
        <taxon>Scleractinia</taxon>
        <taxon>Astrocoeniina</taxon>
        <taxon>Pocilloporidae</taxon>
        <taxon>Pocillopora</taxon>
    </lineage>
</organism>
<evidence type="ECO:0000256" key="3">
    <source>
        <dbReference type="ARBA" id="ARBA00022840"/>
    </source>
</evidence>
<evidence type="ECO:0000256" key="2">
    <source>
        <dbReference type="ARBA" id="ARBA00022741"/>
    </source>
</evidence>
<keyword evidence="4" id="KW-1133">Transmembrane helix</keyword>
<keyword evidence="4" id="KW-0472">Membrane</keyword>
<dbReference type="PANTHER" id="PTHR14187">
    <property type="entry name" value="ALPHA KINASE/ELONGATION FACTOR 2 KINASE"/>
    <property type="match status" value="1"/>
</dbReference>
<name>A0A3M6TZH6_POCDA</name>
<dbReference type="PANTHER" id="PTHR14187:SF5">
    <property type="entry name" value="HEAT SHOCK 70 KDA PROTEIN 12A"/>
    <property type="match status" value="1"/>
</dbReference>
<evidence type="ECO:0000313" key="5">
    <source>
        <dbReference type="EMBL" id="RMX46684.1"/>
    </source>
</evidence>
<keyword evidence="4" id="KW-0812">Transmembrane</keyword>
<dbReference type="Proteomes" id="UP000275408">
    <property type="component" value="Unassembled WGS sequence"/>
</dbReference>
<dbReference type="AlphaFoldDB" id="A0A3M6TZH6"/>
<dbReference type="Gene3D" id="3.30.420.40">
    <property type="match status" value="3"/>
</dbReference>
<comment type="caution">
    <text evidence="5">The sequence shown here is derived from an EMBL/GenBank/DDBJ whole genome shotgun (WGS) entry which is preliminary data.</text>
</comment>
<dbReference type="OrthoDB" id="2963168at2759"/>
<sequence>MQRTSEDDQEGGELFLSAPVTFIAVVAIDFGTTFSGFAFAFNNKDGEKSIHMNKEWGSDQGYSTMKTPTCLLLNPDQSFNSFGYEAKDKFADLEEEEARQYFYFDCFKMILHNNESLNMNTTVEAANGKHMRALDVFKYSITYLYTRALEVIKERTGDEDFGGNDVQWVLTVPAIWKPAAKQFMREAAYQAGLAHPSNPEQILIALEPEAASVYCREQKVREFVAESGSNDASVKDTIARPETQYMVIDIGGGTLDVTVHELMENGAIRELYKATGGMFGGQNVNRQFRILLEQIFTKSFLDNYACHNPVDWLCLMNDFEVKKRGKRICEGGTTRIRLPGSFLSKFLSQRGCDINTAIQQHYSLDEIKVLRNEYLCLEPKVMRQLFNPVLDDIISHLSNLLAKPELSEVKFAFLVGGFSDSAVLQERIKGHFGHAYRILIPHCASLAVVQGAVMFGQKPNTFESRIMATTYGIRVHKLFLDGLHPESKKEIIAGIPRCKDVFFKFVKVDEVVKVGEKRQFTGFAPLTGEEKQVKLDFYQSECPDVEFVTDPEVRKAPGRGLVIETPEAWKTKDIEIHLLFGGTEIKVTAVNRTSNRQSTVHLDFLASTLEGSFLYTSRRSYLAVVTIDFGTTYGGFAFSFIKDEGKDAIFMNRDWANEQAAQTSKNPTCLLLETDLSFDLFGYEAMETLDSKTLIEAANGQPVKAKTVIAKSIEFLKDEAIKVICQRTGDDHFSPDDVKWVLTVPAIWNPSAKQFMREAAYHVSSSSK</sequence>
<comment type="similarity">
    <text evidence="1">Belongs to the heat shock protein 70 family.</text>
</comment>
<accession>A0A3M6TZH6</accession>